<feature type="non-terminal residue" evidence="2">
    <location>
        <position position="100"/>
    </location>
</feature>
<evidence type="ECO:0000313" key="2">
    <source>
        <dbReference type="EMBL" id="KKK71804.1"/>
    </source>
</evidence>
<organism evidence="2">
    <name type="scientific">marine sediment metagenome</name>
    <dbReference type="NCBI Taxonomy" id="412755"/>
    <lineage>
        <taxon>unclassified sequences</taxon>
        <taxon>metagenomes</taxon>
        <taxon>ecological metagenomes</taxon>
    </lineage>
</organism>
<proteinExistence type="predicted"/>
<gene>
    <name evidence="2" type="ORF">LCGC14_2910240</name>
</gene>
<dbReference type="AlphaFoldDB" id="A0A0F8ZZI8"/>
<evidence type="ECO:0000256" key="1">
    <source>
        <dbReference type="SAM" id="Coils"/>
    </source>
</evidence>
<feature type="coiled-coil region" evidence="1">
    <location>
        <begin position="11"/>
        <end position="38"/>
    </location>
</feature>
<name>A0A0F8ZZI8_9ZZZZ</name>
<keyword evidence="1" id="KW-0175">Coiled coil</keyword>
<reference evidence="2" key="1">
    <citation type="journal article" date="2015" name="Nature">
        <title>Complex archaea that bridge the gap between prokaryotes and eukaryotes.</title>
        <authorList>
            <person name="Spang A."/>
            <person name="Saw J.H."/>
            <person name="Jorgensen S.L."/>
            <person name="Zaremba-Niedzwiedzka K."/>
            <person name="Martijn J."/>
            <person name="Lind A.E."/>
            <person name="van Eijk R."/>
            <person name="Schleper C."/>
            <person name="Guy L."/>
            <person name="Ettema T.J."/>
        </authorList>
    </citation>
    <scope>NUCLEOTIDE SEQUENCE</scope>
</reference>
<comment type="caution">
    <text evidence="2">The sequence shown here is derived from an EMBL/GenBank/DDBJ whole genome shotgun (WGS) entry which is preliminary data.</text>
</comment>
<accession>A0A0F8ZZI8</accession>
<protein>
    <submittedName>
        <fullName evidence="2">Uncharacterized protein</fullName>
    </submittedName>
</protein>
<sequence length="100" mass="10834">MTWNWVTLPRTTTLEQLIQRLNRQMKLLEQETELVTAASGGVITFTDADATPSVQFTFIGITANTGATSITTFDGGQIGQSFVLRFGDANTTLVHGGNLQ</sequence>
<dbReference type="EMBL" id="LAZR01057563">
    <property type="protein sequence ID" value="KKK71804.1"/>
    <property type="molecule type" value="Genomic_DNA"/>
</dbReference>